<dbReference type="AlphaFoldDB" id="A0A172T5T8"/>
<keyword evidence="1" id="KW-0378">Hydrolase</keyword>
<dbReference type="OrthoDB" id="47674at2"/>
<proteinExistence type="predicted"/>
<organism evidence="1 2">
    <name type="scientific">Fervidobacterium pennivorans</name>
    <dbReference type="NCBI Taxonomy" id="93466"/>
    <lineage>
        <taxon>Bacteria</taxon>
        <taxon>Thermotogati</taxon>
        <taxon>Thermotogota</taxon>
        <taxon>Thermotogae</taxon>
        <taxon>Thermotogales</taxon>
        <taxon>Fervidobacteriaceae</taxon>
        <taxon>Fervidobacterium</taxon>
    </lineage>
</organism>
<evidence type="ECO:0000313" key="2">
    <source>
        <dbReference type="Proteomes" id="UP000077096"/>
    </source>
</evidence>
<reference evidence="1 2" key="1">
    <citation type="submission" date="2014-08" db="EMBL/GenBank/DDBJ databases">
        <title>Fervidobacterium pennivorans DYC genome.</title>
        <authorList>
            <person name="Wushke S."/>
        </authorList>
    </citation>
    <scope>NUCLEOTIDE SEQUENCE [LARGE SCALE GENOMIC DNA]</scope>
    <source>
        <strain evidence="1 2">DYC</strain>
    </source>
</reference>
<dbReference type="Proteomes" id="UP000077096">
    <property type="component" value="Chromosome"/>
</dbReference>
<dbReference type="GO" id="GO:0016787">
    <property type="term" value="F:hydrolase activity"/>
    <property type="evidence" value="ECO:0007669"/>
    <property type="project" value="UniProtKB-KW"/>
</dbReference>
<protein>
    <submittedName>
        <fullName evidence="1">Phosphohydrolase</fullName>
    </submittedName>
</protein>
<gene>
    <name evidence="1" type="ORF">JM64_07665</name>
</gene>
<dbReference type="KEGG" id="fng:JM64_07665"/>
<name>A0A172T5T8_FERPE</name>
<dbReference type="EMBL" id="CP011393">
    <property type="protein sequence ID" value="ANE42341.1"/>
    <property type="molecule type" value="Genomic_DNA"/>
</dbReference>
<sequence>MKSSSELIIELSNTKFFLKNDGTFRISGSLPTQDEIYELAMNYSLPINEKLFDMVYELLKAEDLTSVKKKVENFFKSKLHKDVKVIYSEEGSQMDIQNNYASLPIVSKNSGDLGMITLQGSLMLDEVLGLLAFYDSFVSIVEGIIINYRLEQLLKSSLDTLFVALNKRVRLNKGDLDRMEAIASKIAQLEQLSQEEVRLALRIANVGFVGLRDELFERIFTGDFTNEDYREFLKHVDFGYEILKEMDVPHFILDACVYHHEFVDGSGITGLKGYEIPKIALAVGFAEHVVILKWDVSRLQGKYPDTYLAVIDSRGELQ</sequence>
<evidence type="ECO:0000313" key="1">
    <source>
        <dbReference type="EMBL" id="ANE42341.1"/>
    </source>
</evidence>
<dbReference type="Gene3D" id="1.10.3210.10">
    <property type="entry name" value="Hypothetical protein af1432"/>
    <property type="match status" value="1"/>
</dbReference>
<dbReference type="PATRIC" id="fig|93466.3.peg.1617"/>
<accession>A0A172T5T8</accession>
<dbReference type="Pfam" id="PF13487">
    <property type="entry name" value="HD_5"/>
    <property type="match status" value="1"/>
</dbReference>
<dbReference type="SUPFAM" id="SSF109604">
    <property type="entry name" value="HD-domain/PDEase-like"/>
    <property type="match status" value="1"/>
</dbReference>